<keyword evidence="2" id="KW-1185">Reference proteome</keyword>
<accession>A0A5B7D6D2</accession>
<reference evidence="1 2" key="1">
    <citation type="submission" date="2019-05" db="EMBL/GenBank/DDBJ databases">
        <title>Another draft genome of Portunus trituberculatus and its Hox gene families provides insights of decapod evolution.</title>
        <authorList>
            <person name="Jeong J.-H."/>
            <person name="Song I."/>
            <person name="Kim S."/>
            <person name="Choi T."/>
            <person name="Kim D."/>
            <person name="Ryu S."/>
            <person name="Kim W."/>
        </authorList>
    </citation>
    <scope>NUCLEOTIDE SEQUENCE [LARGE SCALE GENOMIC DNA]</scope>
    <source>
        <tissue evidence="1">Muscle</tissue>
    </source>
</reference>
<gene>
    <name evidence="1" type="ORF">E2C01_009662</name>
</gene>
<evidence type="ECO:0000313" key="1">
    <source>
        <dbReference type="EMBL" id="MPC16825.1"/>
    </source>
</evidence>
<evidence type="ECO:0000313" key="2">
    <source>
        <dbReference type="Proteomes" id="UP000324222"/>
    </source>
</evidence>
<proteinExistence type="predicted"/>
<organism evidence="1 2">
    <name type="scientific">Portunus trituberculatus</name>
    <name type="common">Swimming crab</name>
    <name type="synonym">Neptunus trituberculatus</name>
    <dbReference type="NCBI Taxonomy" id="210409"/>
    <lineage>
        <taxon>Eukaryota</taxon>
        <taxon>Metazoa</taxon>
        <taxon>Ecdysozoa</taxon>
        <taxon>Arthropoda</taxon>
        <taxon>Crustacea</taxon>
        <taxon>Multicrustacea</taxon>
        <taxon>Malacostraca</taxon>
        <taxon>Eumalacostraca</taxon>
        <taxon>Eucarida</taxon>
        <taxon>Decapoda</taxon>
        <taxon>Pleocyemata</taxon>
        <taxon>Brachyura</taxon>
        <taxon>Eubrachyura</taxon>
        <taxon>Portunoidea</taxon>
        <taxon>Portunidae</taxon>
        <taxon>Portuninae</taxon>
        <taxon>Portunus</taxon>
    </lineage>
</organism>
<dbReference type="EMBL" id="VSRR010000541">
    <property type="protein sequence ID" value="MPC16825.1"/>
    <property type="molecule type" value="Genomic_DNA"/>
</dbReference>
<sequence>MQKFTAVKARVEEDTDKTKGMSTTSLLLNFAIYFSKEEKSDLISCDVKIVIRAVAVSSLGKKVLKSDARPQDQ</sequence>
<protein>
    <submittedName>
        <fullName evidence="1">Uncharacterized protein</fullName>
    </submittedName>
</protein>
<comment type="caution">
    <text evidence="1">The sequence shown here is derived from an EMBL/GenBank/DDBJ whole genome shotgun (WGS) entry which is preliminary data.</text>
</comment>
<dbReference type="Proteomes" id="UP000324222">
    <property type="component" value="Unassembled WGS sequence"/>
</dbReference>
<dbReference type="AlphaFoldDB" id="A0A5B7D6D2"/>
<name>A0A5B7D6D2_PORTR</name>